<accession>A0A4V5NKR5</accession>
<dbReference type="GO" id="GO:0005975">
    <property type="term" value="P:carbohydrate metabolic process"/>
    <property type="evidence" value="ECO:0007669"/>
    <property type="project" value="InterPro"/>
</dbReference>
<dbReference type="InterPro" id="IPR008928">
    <property type="entry name" value="6-hairpin_glycosidase_sf"/>
</dbReference>
<dbReference type="Proteomes" id="UP000305198">
    <property type="component" value="Unassembled WGS sequence"/>
</dbReference>
<dbReference type="SUPFAM" id="SSF51197">
    <property type="entry name" value="Clavaminate synthase-like"/>
    <property type="match status" value="1"/>
</dbReference>
<name>A0A4V5NKR5_9GAMM</name>
<dbReference type="InterPro" id="IPR027443">
    <property type="entry name" value="IPNS-like_sf"/>
</dbReference>
<dbReference type="RefSeq" id="WP_136868522.1">
    <property type="nucleotide sequence ID" value="NZ_SWAV01000001.1"/>
</dbReference>
<protein>
    <submittedName>
        <fullName evidence="1">Aspartyl/asparaginyl beta-hydroxylase domain-containing protein</fullName>
    </submittedName>
</protein>
<dbReference type="SUPFAM" id="SSF48208">
    <property type="entry name" value="Six-hairpin glycosidases"/>
    <property type="match status" value="1"/>
</dbReference>
<evidence type="ECO:0000313" key="2">
    <source>
        <dbReference type="Proteomes" id="UP000305198"/>
    </source>
</evidence>
<sequence length="780" mass="88462">MSNALSQLLENMRPALAQRIAALPSPWPRHTLFLSFSDGQRRAAVVHASGADFEVLWSEISAACQRLAARRDMQVCWLRADWVTQAQSLDWKTLRASLKVFKRNYFRYGLALDANFHRAFLEGELNGNAMLYGGSQVSHALLNEKNFKLYAGRRFPGLVPDFADDAPVYMLTTEGLFCDPDTAPLALHATGYDAGRRVVDCDSDTVRGLIERGGSYLASQVREDGRFHYGWHPCFDRPINAYNTLRHASTLYSMLEAWEITREPALAQAIERGLGYLCSELIQRVVLPTGERAAFLLDVGNEIKLGGNAVCLLALVKYSELFGGEQYLPLLEELALGICHMQDPNSGQFVHVLNYPALDVKAAFRIIYYDGEAAFGLMRLYRLTGDGRWLAMVEKAFDSFIAREHWKAHDHWLGYCVNELTLYRPEERYFRFGIRNIADHLDFVQKRITTFPTLLELMMAAQRMLERLAQSPEHRHLLGEIDLDKFDRALHFRAAYLMNGHFWPEYAMYFRNPARILGSFFIRHQAFRVRIDDVEHYLSGYAAYFHHLKSGAVAMTKMIPAIDFARQGDELPFAEVLCARLADFRVDVSSLREHFERTRATVAPMPYRDNRVDYLGWAVTSRDGSVDDGVRRISSAKGAGKVVDGKGNRRGVTRTEICTGYLAEVMDDLEATAVAPYRARFMQLESEGEEMPFHTDASREAWRLHIPLVTNPDALFQWRLPDGRIESVHLPADGSAWLVRVDVLHRAINPAGGAQPRVHLLMGVGKIPSRELLVDPLKVE</sequence>
<comment type="caution">
    <text evidence="1">The sequence shown here is derived from an EMBL/GenBank/DDBJ whole genome shotgun (WGS) entry which is preliminary data.</text>
</comment>
<organism evidence="1 2">
    <name type="scientific">Halopseudomonas bauzanensis</name>
    <dbReference type="NCBI Taxonomy" id="653930"/>
    <lineage>
        <taxon>Bacteria</taxon>
        <taxon>Pseudomonadati</taxon>
        <taxon>Pseudomonadota</taxon>
        <taxon>Gammaproteobacteria</taxon>
        <taxon>Pseudomonadales</taxon>
        <taxon>Pseudomonadaceae</taxon>
        <taxon>Halopseudomonas</taxon>
    </lineage>
</organism>
<dbReference type="AlphaFoldDB" id="A0A4V5NKR5"/>
<evidence type="ECO:0000313" key="1">
    <source>
        <dbReference type="EMBL" id="TKA92757.1"/>
    </source>
</evidence>
<dbReference type="Gene3D" id="2.60.120.330">
    <property type="entry name" value="B-lactam Antibiotic, Isopenicillin N Synthase, Chain"/>
    <property type="match status" value="1"/>
</dbReference>
<dbReference type="EMBL" id="SWAV01000001">
    <property type="protein sequence ID" value="TKA92757.1"/>
    <property type="molecule type" value="Genomic_DNA"/>
</dbReference>
<gene>
    <name evidence="1" type="ORF">FA869_00780</name>
</gene>
<reference evidence="1 2" key="1">
    <citation type="submission" date="2019-04" db="EMBL/GenBank/DDBJ databases">
        <title>Crypto-aerobic microbial life in anoxic (sulfidic) marine sediments.</title>
        <authorList>
            <person name="Bhattacharya S."/>
            <person name="Roy C."/>
            <person name="Mondal N."/>
            <person name="Sarkar J."/>
            <person name="Mandal S."/>
            <person name="Rameez M.J."/>
            <person name="Ghosh W."/>
        </authorList>
    </citation>
    <scope>NUCLEOTIDE SEQUENCE [LARGE SCALE GENOMIC DNA]</scope>
    <source>
        <strain evidence="1 2">SBBB</strain>
    </source>
</reference>
<proteinExistence type="predicted"/>